<comment type="caution">
    <text evidence="5">The sequence shown here is derived from an EMBL/GenBank/DDBJ whole genome shotgun (WGS) entry which is preliminary data.</text>
</comment>
<sequence>MSGRHAICAALIALVLIAVHSCTASAAQVTLQPSPAEARTFSTTNGGWSSVVDYNGLVCIPGVTCPSATPSFQPANGSGGARDGFLRSSFGTLLGVLSTTTISWASPSFVAPSGTDAATLAVNVRPQIASLLAIGTVRLDMRIIDVVTPASSTLVASVPITTASSSFGPVQVTVPPSAVVAGRSYRVQLDTALTTSVSAVTSGNVDLDDVVLRLSDLEAPSGLTATVPGTGAPRITGAVDPAGLATSVVAEYGLTAAYGSSTTPVAVNGSGSQPFTIPLAGLTPGATYHYRVVATNADGRAETLDATFVAPTPPADSPPVVTGAGNNRNRTVTYDRPGDVADASVELLDGGGVVIATVNDGDGDGTVAIVLPDADGTYGVRVVRENAARVSSTSATVPAVLDRVAPDVSGVAILVRPQVSRDTQRTVEFTAPGDVVSVSAQVIDGGGADVGAPVTATGGTAIVQLGAAEGDYRVRLTFQDAAGNAATSLSGIATVDTTAPSSGGAPNVTGDGNSRDRDVTFDRDLTTLTATIEAVDRDGTVVATTSVLFGNSGSIRLPDADGDYTIRVRQTDLGGNSSTTAGTPVTLDRVAPSPGPAPTVVGAATSRDRDVTFQRDLTTATATIELLDGARTVVASVAVPTGSSGSIRLPDADGAYEIRIRQTDAATNSATSPVAEALLDRLAPTAGPAPTVTGAGNERERAVTFTRDADSATATIEVLDRDGTVVVSEPVASGGSGSIRLPDLDGAYDVRVRQSDAAGNSAVTPLTDIVLDRVAPAAGPAPSVTGDADERDRAVSFTRAPGAADVAIELLDRDGRVIDSVAVPSGSSGAIRLPDADGSYDVRVRQSDAAGNSAVTPSTGIVLDRVAPAAGPAPTVTGAGNARTRTVAFTRDGDTAVAVIEVLGAGGTVVVRAAVPVGLDRGTVTLPDLDGSYSVRVAQSDVNGNTATSPETEVALDRAAPDPGPAPTVTGAVISRDRNVTFARATDAASATIELLDVNGSVVGSVAVAAGGSGSIRLPDADGSYAVRIRQTDAAGNSAVTGRTAVELDRGAPLPGDAPTVTGASNSRERTVSFRRAGDTTLATIEVLDGAGNVVAGLSLPTGNGGVVTLPARDGDYRVRVRQQDGNGFSSLTPETRTTLDTSAPDAGPAPSTSGAPDALLVTFRRAPDAATATIEVLDRAGNVVLSVPVPSGDSATLDLPDAAGAYTIRVVQTDGAGNSATTPIATVTRAAGGGGGGAGGGGTGGGSGTGSGPIPVTDPGGFGTVLGHCFGGDLVLTDVTVRGTRVTVSGLTRYAPGTAVTIVDLAGKPVGSAVTDAGGRFGAAVTAPRAARARLAGGYRAVVGSASSRVVKVRRANVLSAVTVRGTTITLRGRVDLTRLGTLRRVRAYGGAGAAACRRSTALRAVGRTLVDRRTGMYMMRVRAPAGSGKLVLRTRAYGSKLTSRSSFLVK</sequence>
<feature type="region of interest" description="Disordered" evidence="2">
    <location>
        <begin position="1125"/>
        <end position="1156"/>
    </location>
</feature>
<proteinExistence type="predicted"/>
<evidence type="ECO:0000313" key="6">
    <source>
        <dbReference type="Proteomes" id="UP001284601"/>
    </source>
</evidence>
<gene>
    <name evidence="5" type="ORF">R7226_14730</name>
</gene>
<dbReference type="Gene3D" id="2.60.40.10">
    <property type="entry name" value="Immunoglobulins"/>
    <property type="match status" value="7"/>
</dbReference>
<evidence type="ECO:0000313" key="5">
    <source>
        <dbReference type="EMBL" id="MDW5595602.1"/>
    </source>
</evidence>
<name>A0ABU4HQP7_9ACTN</name>
<feature type="region of interest" description="Disordered" evidence="2">
    <location>
        <begin position="1049"/>
        <end position="1070"/>
    </location>
</feature>
<feature type="region of interest" description="Disordered" evidence="2">
    <location>
        <begin position="1232"/>
        <end position="1256"/>
    </location>
</feature>
<feature type="compositionally biased region" description="Gly residues" evidence="2">
    <location>
        <begin position="1232"/>
        <end position="1252"/>
    </location>
</feature>
<keyword evidence="6" id="KW-1185">Reference proteome</keyword>
<evidence type="ECO:0000259" key="4">
    <source>
        <dbReference type="PROSITE" id="PS50853"/>
    </source>
</evidence>
<organism evidence="5 6">
    <name type="scientific">Conexibacter stalactiti</name>
    <dbReference type="NCBI Taxonomy" id="1940611"/>
    <lineage>
        <taxon>Bacteria</taxon>
        <taxon>Bacillati</taxon>
        <taxon>Actinomycetota</taxon>
        <taxon>Thermoleophilia</taxon>
        <taxon>Solirubrobacterales</taxon>
        <taxon>Conexibacteraceae</taxon>
        <taxon>Conexibacter</taxon>
    </lineage>
</organism>
<reference evidence="6" key="1">
    <citation type="submission" date="2023-07" db="EMBL/GenBank/DDBJ databases">
        <title>Conexibacter stalactiti sp. nov., isolated from stalactites in a lava cave and emended description of the genus Conexibacter.</title>
        <authorList>
            <person name="Lee S.D."/>
        </authorList>
    </citation>
    <scope>NUCLEOTIDE SEQUENCE [LARGE SCALE GENOMIC DNA]</scope>
    <source>
        <strain evidence="6">KCTC 39840</strain>
    </source>
</reference>
<protein>
    <recommendedName>
        <fullName evidence="4">Fibronectin type-III domain-containing protein</fullName>
    </recommendedName>
</protein>
<dbReference type="InterPro" id="IPR013783">
    <property type="entry name" value="Ig-like_fold"/>
</dbReference>
<dbReference type="Proteomes" id="UP001284601">
    <property type="component" value="Unassembled WGS sequence"/>
</dbReference>
<feature type="domain" description="Fibronectin type-III" evidence="4">
    <location>
        <begin position="219"/>
        <end position="315"/>
    </location>
</feature>
<keyword evidence="1" id="KW-0378">Hydrolase</keyword>
<dbReference type="PROSITE" id="PS50853">
    <property type="entry name" value="FN3"/>
    <property type="match status" value="1"/>
</dbReference>
<dbReference type="InterPro" id="IPR003961">
    <property type="entry name" value="FN3_dom"/>
</dbReference>
<evidence type="ECO:0000256" key="1">
    <source>
        <dbReference type="ARBA" id="ARBA00023295"/>
    </source>
</evidence>
<evidence type="ECO:0000256" key="2">
    <source>
        <dbReference type="SAM" id="MobiDB-lite"/>
    </source>
</evidence>
<feature type="signal peptide" evidence="3">
    <location>
        <begin position="1"/>
        <end position="26"/>
    </location>
</feature>
<feature type="region of interest" description="Disordered" evidence="2">
    <location>
        <begin position="497"/>
        <end position="518"/>
    </location>
</feature>
<dbReference type="RefSeq" id="WP_318597938.1">
    <property type="nucleotide sequence ID" value="NZ_JAWSTH010000036.1"/>
</dbReference>
<dbReference type="InterPro" id="IPR036116">
    <property type="entry name" value="FN3_sf"/>
</dbReference>
<keyword evidence="1" id="KW-0326">Glycosidase</keyword>
<evidence type="ECO:0000256" key="3">
    <source>
        <dbReference type="SAM" id="SignalP"/>
    </source>
</evidence>
<feature type="region of interest" description="Disordered" evidence="2">
    <location>
        <begin position="309"/>
        <end position="329"/>
    </location>
</feature>
<keyword evidence="3" id="KW-0732">Signal</keyword>
<feature type="compositionally biased region" description="Polar residues" evidence="2">
    <location>
        <begin position="1125"/>
        <end position="1142"/>
    </location>
</feature>
<feature type="chain" id="PRO_5046275152" description="Fibronectin type-III domain-containing protein" evidence="3">
    <location>
        <begin position="27"/>
        <end position="1452"/>
    </location>
</feature>
<dbReference type="EMBL" id="JAWSTH010000036">
    <property type="protein sequence ID" value="MDW5595602.1"/>
    <property type="molecule type" value="Genomic_DNA"/>
</dbReference>
<dbReference type="SUPFAM" id="SSF49265">
    <property type="entry name" value="Fibronectin type III"/>
    <property type="match status" value="1"/>
</dbReference>
<accession>A0ABU4HQP7</accession>